<dbReference type="InterPro" id="IPR057948">
    <property type="entry name" value="TPR_TRIP12_N"/>
</dbReference>
<dbReference type="SUPFAM" id="SSF48371">
    <property type="entry name" value="ARM repeat"/>
    <property type="match status" value="1"/>
</dbReference>
<dbReference type="InterPro" id="IPR016024">
    <property type="entry name" value="ARM-type_fold"/>
</dbReference>
<dbReference type="InterPro" id="IPR045322">
    <property type="entry name" value="HECTD1/TRIP12-like"/>
</dbReference>
<comment type="catalytic activity">
    <reaction evidence="1">
        <text>S-ubiquitinyl-[E2 ubiquitin-conjugating enzyme]-L-cysteine + [acceptor protein]-L-lysine = [E2 ubiquitin-conjugating enzyme]-L-cysteine + N(6)-ubiquitinyl-[acceptor protein]-L-lysine.</text>
        <dbReference type="EC" id="2.3.2.26"/>
    </reaction>
</comment>
<accession>A0AAD5ZSQ0</accession>
<feature type="region of interest" description="Disordered" evidence="7">
    <location>
        <begin position="1"/>
        <end position="121"/>
    </location>
</feature>
<dbReference type="InterPro" id="IPR000569">
    <property type="entry name" value="HECT_dom"/>
</dbReference>
<keyword evidence="5 6" id="KW-0833">Ubl conjugation pathway</keyword>
<dbReference type="GO" id="GO:0000209">
    <property type="term" value="P:protein polyubiquitination"/>
    <property type="evidence" value="ECO:0007669"/>
    <property type="project" value="TreeGrafter"/>
</dbReference>
<dbReference type="EMBL" id="JAMRDG010000001">
    <property type="protein sequence ID" value="KAJ3703253.1"/>
    <property type="molecule type" value="Genomic_DNA"/>
</dbReference>
<dbReference type="Gene3D" id="3.90.1750.10">
    <property type="entry name" value="Hect, E3 ligase catalytic domains"/>
    <property type="match status" value="1"/>
</dbReference>
<sequence length="1509" mass="167914">MERARKRSDASDSLPADKRPCNSPEFRTATSAPSLVYLQQTNNPSTSTSSMDMPTPPQNTTSTMDMPTPQLNTSTATMDTSMDPVYSSDESDSDNNSEGSHESPPSSPRQAYNGRTDDSGHGNFKKILEALEKNEPAEVAVALFQLCEALSFCNEDSVGLVPVEKMVPLLVNIAGGEGQPDEMLLAVRAITYLCDAMPRSAASVVKHGALPVLCGKLLSIEYLDMAEQCLQALEKISKKQPVPCLQAGSINAVLAYLDFFSTSIQRTAVSAVANMCKRVPPDCSPIIMESLPQLCNLLQYSDSKFVETVAISLIRIVDSYSSSPQLLDELCQCSLVERTVHLISVDGRTLLNNTTYMNMIGLLTKLASGSLVAVKSLLELNIGSTLKAIFMDFDLPQSAQYFHTDDLRFNQAYEVLKLVNQLIPPAVKDLADMQFILTKEKILTDQPTLLCQFSKDILPVFIKAVNSGSNLYVSYGCISVVSNIFYFSTPEMLVELLYDINISSFLANLLAKKDHHVVFSALRAVEILMQKLPDVFLSSFIKEGVVYAIDALLMQEACQNSGNQAVDGSASRCLCYTFDMPKPAQTRSCHLRGINKDENGSQSGNGTIFTLARQLKGKYFTHEAVSADIGLSEISHKLKTCCQLLNDTIDIPSNEEYLSNVLDEVMRELCGGETMTTFEFVESGIVKSLANYLTNGKYLDKDMVYDSNSHDHYMSVLRRLKSFARLCFNRVYKGSDETVMIFLVRKLQSVLSSFDSFPVVLSHGYRHRSFRIEVPVRHTATHPCVKISFVRDNDEIELSEFDGGVLYVESTSSLAEIERYLWPKICKTHCVDGEGSKEASTAAILDVSSTCSSEEVTSHERRESTSSEDSYGEEQVENTVINEHAVPNLVFKLKGKELSSSFTLYQSLLDDQTNLEPDVINGPKFWNDVHTVTYKRATNHPNGNIQQLENPILSSSSVNSTVQWHSVPFFSSLLKANFPCNLSKSSPSFDILFMLRTLEGINRFSYSLLSEEKIDSFAEGRKNEPDSPKTSVSTVPQDEFISHKLSEKLEQQMRDPLASNPSGLPLWCKQLMETSPFLFSFEARKKYFRLTTFGHKIHTSSSDSDDSSPRSPSGRSREKFKVDRQNLFESASQMMESKARNKALLEVEYLEEVGTGLGPTIEFYTLISHEFQKVGLGLWRGDLCGSNENQGFVAAPLGLFPRPWSAAVENLHGVNFQDVHKKFVLLGQVVAKAIKDGRIVDITLSRAFYRAILEQELSIYDILSFDPELGRTLLEFEALVKKSEILRSGSVGNHASTCNLDYRGTKIEDLGLDFCLPGYAEYLLSDKNHCESVDIDNLKEYINMVVEATTRAGICRQLEAFKSGFNQVFPLSALKVFTENELDTMLCGENVSWSFAELVDNIKFDHGYTANSSPVINLLEIMQELESAQRRAFLQFVTGSPRLPPGGLASLHPKLTVVRKHSNTDTDMELPSVMTCANYLKLPPYSTKEKMRERLLYAITEGQGSFHLS</sequence>
<dbReference type="InterPro" id="IPR011989">
    <property type="entry name" value="ARM-like"/>
</dbReference>
<dbReference type="CDD" id="cd00078">
    <property type="entry name" value="HECTc"/>
    <property type="match status" value="1"/>
</dbReference>
<evidence type="ECO:0000256" key="1">
    <source>
        <dbReference type="ARBA" id="ARBA00000885"/>
    </source>
</evidence>
<protein>
    <recommendedName>
        <fullName evidence="3">HECT-type E3 ubiquitin transferase</fullName>
        <ecNumber evidence="3">2.3.2.26</ecNumber>
    </recommendedName>
</protein>
<feature type="compositionally biased region" description="Low complexity" evidence="7">
    <location>
        <begin position="41"/>
        <end position="53"/>
    </location>
</feature>
<dbReference type="InterPro" id="IPR035983">
    <property type="entry name" value="Hect_E3_ubiquitin_ligase"/>
</dbReference>
<dbReference type="SMART" id="SM00119">
    <property type="entry name" value="HECTc"/>
    <property type="match status" value="1"/>
</dbReference>
<comment type="caution">
    <text evidence="9">The sequence shown here is derived from an EMBL/GenBank/DDBJ whole genome shotgun (WGS) entry which is preliminary data.</text>
</comment>
<feature type="compositionally biased region" description="Polar residues" evidence="7">
    <location>
        <begin position="58"/>
        <end position="80"/>
    </location>
</feature>
<dbReference type="Pfam" id="PF00632">
    <property type="entry name" value="HECT"/>
    <property type="match status" value="1"/>
</dbReference>
<feature type="compositionally biased region" description="Polar residues" evidence="7">
    <location>
        <begin position="28"/>
        <end position="40"/>
    </location>
</feature>
<dbReference type="SUPFAM" id="SSF56204">
    <property type="entry name" value="Hect, E3 ligase catalytic domain"/>
    <property type="match status" value="1"/>
</dbReference>
<reference evidence="9 10" key="1">
    <citation type="journal article" date="2022" name="Cell">
        <title>Repeat-based holocentromeres influence genome architecture and karyotype evolution.</title>
        <authorList>
            <person name="Hofstatter P.G."/>
            <person name="Thangavel G."/>
            <person name="Lux T."/>
            <person name="Neumann P."/>
            <person name="Vondrak T."/>
            <person name="Novak P."/>
            <person name="Zhang M."/>
            <person name="Costa L."/>
            <person name="Castellani M."/>
            <person name="Scott A."/>
            <person name="Toegelov H."/>
            <person name="Fuchs J."/>
            <person name="Mata-Sucre Y."/>
            <person name="Dias Y."/>
            <person name="Vanzela A.L.L."/>
            <person name="Huettel B."/>
            <person name="Almeida C.C.S."/>
            <person name="Simkova H."/>
            <person name="Souza G."/>
            <person name="Pedrosa-Harand A."/>
            <person name="Macas J."/>
            <person name="Mayer K.F.X."/>
            <person name="Houben A."/>
            <person name="Marques A."/>
        </authorList>
    </citation>
    <scope>NUCLEOTIDE SEQUENCE [LARGE SCALE GENOMIC DNA]</scope>
    <source>
        <strain evidence="9">RhyTen1mFocal</strain>
    </source>
</reference>
<dbReference type="Gene3D" id="3.30.2410.10">
    <property type="entry name" value="Hect, E3 ligase catalytic domain"/>
    <property type="match status" value="1"/>
</dbReference>
<evidence type="ECO:0000256" key="7">
    <source>
        <dbReference type="SAM" id="MobiDB-lite"/>
    </source>
</evidence>
<gene>
    <name evidence="9" type="ORF">LUZ61_006958</name>
</gene>
<feature type="region of interest" description="Disordered" evidence="7">
    <location>
        <begin position="1098"/>
        <end position="1121"/>
    </location>
</feature>
<keyword evidence="10" id="KW-1185">Reference proteome</keyword>
<dbReference type="Gene3D" id="1.25.10.10">
    <property type="entry name" value="Leucine-rich Repeat Variant"/>
    <property type="match status" value="1"/>
</dbReference>
<feature type="region of interest" description="Disordered" evidence="7">
    <location>
        <begin position="851"/>
        <end position="874"/>
    </location>
</feature>
<dbReference type="PANTHER" id="PTHR45670:SF10">
    <property type="entry name" value="E3 UBIQUITIN-PROTEIN LIGASE UPL4"/>
    <property type="match status" value="1"/>
</dbReference>
<feature type="compositionally biased region" description="Basic and acidic residues" evidence="7">
    <location>
        <begin position="856"/>
        <end position="865"/>
    </location>
</feature>
<feature type="active site" description="Glycyl thioester intermediate" evidence="6">
    <location>
        <position position="1476"/>
    </location>
</feature>
<dbReference type="PROSITE" id="PS50237">
    <property type="entry name" value="HECT"/>
    <property type="match status" value="1"/>
</dbReference>
<feature type="domain" description="HECT" evidence="8">
    <location>
        <begin position="1135"/>
        <end position="1509"/>
    </location>
</feature>
<keyword evidence="4" id="KW-0808">Transferase</keyword>
<evidence type="ECO:0000259" key="8">
    <source>
        <dbReference type="PROSITE" id="PS50237"/>
    </source>
</evidence>
<evidence type="ECO:0000256" key="6">
    <source>
        <dbReference type="PROSITE-ProRule" id="PRU00104"/>
    </source>
</evidence>
<feature type="compositionally biased region" description="Basic and acidic residues" evidence="7">
    <location>
        <begin position="1018"/>
        <end position="1027"/>
    </location>
</feature>
<name>A0AAD5ZSQ0_9POAL</name>
<dbReference type="PANTHER" id="PTHR45670">
    <property type="entry name" value="E3 UBIQUITIN-PROTEIN LIGASE TRIP12"/>
    <property type="match status" value="1"/>
</dbReference>
<feature type="compositionally biased region" description="Basic and acidic residues" evidence="7">
    <location>
        <begin position="1"/>
        <end position="20"/>
    </location>
</feature>
<dbReference type="Proteomes" id="UP001210211">
    <property type="component" value="Unassembled WGS sequence"/>
</dbReference>
<feature type="region of interest" description="Disordered" evidence="7">
    <location>
        <begin position="1018"/>
        <end position="1037"/>
    </location>
</feature>
<evidence type="ECO:0000256" key="4">
    <source>
        <dbReference type="ARBA" id="ARBA00022679"/>
    </source>
</evidence>
<proteinExistence type="inferred from homology"/>
<evidence type="ECO:0000256" key="5">
    <source>
        <dbReference type="ARBA" id="ARBA00022786"/>
    </source>
</evidence>
<evidence type="ECO:0000256" key="3">
    <source>
        <dbReference type="ARBA" id="ARBA00012485"/>
    </source>
</evidence>
<dbReference type="Pfam" id="PF25579">
    <property type="entry name" value="TPR_TRIP12_N"/>
    <property type="match status" value="1"/>
</dbReference>
<evidence type="ECO:0000313" key="9">
    <source>
        <dbReference type="EMBL" id="KAJ3703253.1"/>
    </source>
</evidence>
<dbReference type="GO" id="GO:0043161">
    <property type="term" value="P:proteasome-mediated ubiquitin-dependent protein catabolic process"/>
    <property type="evidence" value="ECO:0007669"/>
    <property type="project" value="TreeGrafter"/>
</dbReference>
<dbReference type="GO" id="GO:0061630">
    <property type="term" value="F:ubiquitin protein ligase activity"/>
    <property type="evidence" value="ECO:0007669"/>
    <property type="project" value="UniProtKB-EC"/>
</dbReference>
<evidence type="ECO:0000256" key="2">
    <source>
        <dbReference type="ARBA" id="ARBA00006331"/>
    </source>
</evidence>
<dbReference type="FunFam" id="3.30.2410.10:FF:000007">
    <property type="entry name" value="Putative E3 ubiquitin-protein ligase HECTD1"/>
    <property type="match status" value="1"/>
</dbReference>
<organism evidence="9 10">
    <name type="scientific">Rhynchospora tenuis</name>
    <dbReference type="NCBI Taxonomy" id="198213"/>
    <lineage>
        <taxon>Eukaryota</taxon>
        <taxon>Viridiplantae</taxon>
        <taxon>Streptophyta</taxon>
        <taxon>Embryophyta</taxon>
        <taxon>Tracheophyta</taxon>
        <taxon>Spermatophyta</taxon>
        <taxon>Magnoliopsida</taxon>
        <taxon>Liliopsida</taxon>
        <taxon>Poales</taxon>
        <taxon>Cyperaceae</taxon>
        <taxon>Cyperoideae</taxon>
        <taxon>Rhynchosporeae</taxon>
        <taxon>Rhynchospora</taxon>
    </lineage>
</organism>
<dbReference type="EC" id="2.3.2.26" evidence="3"/>
<comment type="similarity">
    <text evidence="2">Belongs to the UPL family. K-HECT subfamily.</text>
</comment>
<evidence type="ECO:0000313" key="10">
    <source>
        <dbReference type="Proteomes" id="UP001210211"/>
    </source>
</evidence>